<evidence type="ECO:0000256" key="7">
    <source>
        <dbReference type="ARBA" id="ARBA00023034"/>
    </source>
</evidence>
<evidence type="ECO:0000313" key="12">
    <source>
        <dbReference type="EMBL" id="KAI5611351.1"/>
    </source>
</evidence>
<dbReference type="GO" id="GO:0030166">
    <property type="term" value="P:proteoglycan biosynthetic process"/>
    <property type="evidence" value="ECO:0007669"/>
    <property type="project" value="TreeGrafter"/>
</dbReference>
<comment type="similarity">
    <text evidence="2 11">Belongs to the sulfotransferase 2 family.</text>
</comment>
<organism evidence="12 13">
    <name type="scientific">Silurus asotus</name>
    <name type="common">Amur catfish</name>
    <name type="synonym">Parasilurus asotus</name>
    <dbReference type="NCBI Taxonomy" id="30991"/>
    <lineage>
        <taxon>Eukaryota</taxon>
        <taxon>Metazoa</taxon>
        <taxon>Chordata</taxon>
        <taxon>Craniata</taxon>
        <taxon>Vertebrata</taxon>
        <taxon>Euteleostomi</taxon>
        <taxon>Actinopterygii</taxon>
        <taxon>Neopterygii</taxon>
        <taxon>Teleostei</taxon>
        <taxon>Ostariophysi</taxon>
        <taxon>Siluriformes</taxon>
        <taxon>Siluridae</taxon>
        <taxon>Silurus</taxon>
    </lineage>
</organism>
<evidence type="ECO:0000256" key="5">
    <source>
        <dbReference type="ARBA" id="ARBA00022968"/>
    </source>
</evidence>
<dbReference type="GO" id="GO:0016051">
    <property type="term" value="P:carbohydrate biosynthetic process"/>
    <property type="evidence" value="ECO:0007669"/>
    <property type="project" value="InterPro"/>
</dbReference>
<name>A0AAD5FC59_SILAS</name>
<dbReference type="GO" id="GO:0000139">
    <property type="term" value="C:Golgi membrane"/>
    <property type="evidence" value="ECO:0007669"/>
    <property type="project" value="UniProtKB-SubCell"/>
</dbReference>
<evidence type="ECO:0000256" key="9">
    <source>
        <dbReference type="ARBA" id="ARBA00023180"/>
    </source>
</evidence>
<keyword evidence="7 11" id="KW-0333">Golgi apparatus</keyword>
<keyword evidence="10 11" id="KW-0119">Carbohydrate metabolism</keyword>
<keyword evidence="8 11" id="KW-0472">Membrane</keyword>
<comment type="subcellular location">
    <subcellularLocation>
        <location evidence="1 11">Golgi apparatus membrane</location>
        <topology evidence="1 11">Single-pass type II membrane protein</topology>
    </subcellularLocation>
</comment>
<dbReference type="Proteomes" id="UP001205998">
    <property type="component" value="Unassembled WGS sequence"/>
</dbReference>
<feature type="transmembrane region" description="Helical" evidence="11">
    <location>
        <begin position="247"/>
        <end position="264"/>
    </location>
</feature>
<evidence type="ECO:0000256" key="1">
    <source>
        <dbReference type="ARBA" id="ARBA00004323"/>
    </source>
</evidence>
<keyword evidence="3 11" id="KW-0808">Transferase</keyword>
<evidence type="ECO:0000256" key="2">
    <source>
        <dbReference type="ARBA" id="ARBA00006339"/>
    </source>
</evidence>
<dbReference type="PANTHER" id="PTHR12137:SF7">
    <property type="entry name" value="CARBOHYDRATE SULFOTRANSFERASE 8"/>
    <property type="match status" value="1"/>
</dbReference>
<dbReference type="EC" id="2.8.2.-" evidence="11"/>
<evidence type="ECO:0000256" key="4">
    <source>
        <dbReference type="ARBA" id="ARBA00022692"/>
    </source>
</evidence>
<keyword evidence="9 11" id="KW-0325">Glycoprotein</keyword>
<evidence type="ECO:0000313" key="13">
    <source>
        <dbReference type="Proteomes" id="UP001205998"/>
    </source>
</evidence>
<dbReference type="Pfam" id="PF03567">
    <property type="entry name" value="Sulfotransfer_2"/>
    <property type="match status" value="1"/>
</dbReference>
<sequence length="661" mass="76605">MSVWAGSLGHAALIYSMVKTLKTAESKHRMDQRVLGGRPRVKFLLQEVSLIPTVSTFTLLSHAEKNRKDQVCSSEHCCMALSRRREHCCVVLSQKREHCCVALSRKSEHCCMALSWRREHCCVVLSLKREHCCVALSRKSEHCCMALSWRREHCCVVLSLKREHCCVALSQFRKIFLYMESHKDSDSIRSAFRNEQNFHSIPKRQEKLLLLYLIYIEMLWADCKVLEAVRGRRGSRRGSRPKLSCSFWFVLLFGAGGLVLFIHLQDLSDMVQQQGPGVEFSGMTRQTREELCAQQDSDMKRGSTGVRSNRQHRQDALSADISISPIQFPAFEWNKPNQASQQITKRHRKLLKTSTVIRPLSNSSSFFSSSSSSLSSSHSVSNSWRHLSRIQEALRRLIKEVCGKYRSNISRTITPHHVSRIYVEDRHKLLYCEVPKAGCSNWKRVLMVLAGAASSTREINHDAVHYSNHLKRLDSFDRRAIAERLRSYTKVLFVREPMERLVSAFRDKFESPNSYYHPVFGKPIISKYRVNASKSALRTGSGVTFQEFIRYLLDVHRPVGMDIHWEPVSQLCSPCLLDYDFIGKFETLEEEANFLLRRTGAPKNLTFPKFKDRNPEAARTSTQITRHYFTQLTALDRQRAYDFYYMDYLMFNYSKPFEDLY</sequence>
<dbReference type="InterPro" id="IPR005331">
    <property type="entry name" value="Sulfotransferase"/>
</dbReference>
<evidence type="ECO:0000256" key="3">
    <source>
        <dbReference type="ARBA" id="ARBA00022679"/>
    </source>
</evidence>
<keyword evidence="13" id="KW-1185">Reference proteome</keyword>
<dbReference type="AlphaFoldDB" id="A0AAD5FC59"/>
<reference evidence="12" key="1">
    <citation type="submission" date="2018-07" db="EMBL/GenBank/DDBJ databases">
        <title>Comparative genomics of catfishes provides insights into carnivory and benthic adaptation.</title>
        <authorList>
            <person name="Zhang Y."/>
            <person name="Wang D."/>
            <person name="Peng Z."/>
            <person name="Zheng S."/>
            <person name="Shao F."/>
            <person name="Tao W."/>
        </authorList>
    </citation>
    <scope>NUCLEOTIDE SEQUENCE</scope>
    <source>
        <strain evidence="12">Chongqing</strain>
    </source>
</reference>
<proteinExistence type="inferred from homology"/>
<protein>
    <recommendedName>
        <fullName evidence="11">Carbohydrate sulfotransferase</fullName>
        <ecNumber evidence="11">2.8.2.-</ecNumber>
    </recommendedName>
</protein>
<dbReference type="InterPro" id="IPR018011">
    <property type="entry name" value="Carb_sulfotrans_8-10"/>
</dbReference>
<keyword evidence="6 11" id="KW-1133">Transmembrane helix</keyword>
<evidence type="ECO:0000256" key="10">
    <source>
        <dbReference type="ARBA" id="ARBA00023277"/>
    </source>
</evidence>
<dbReference type="PANTHER" id="PTHR12137">
    <property type="entry name" value="CARBOHYDRATE SULFOTRANSFERASE"/>
    <property type="match status" value="1"/>
</dbReference>
<accession>A0AAD5FC59</accession>
<dbReference type="GO" id="GO:0008146">
    <property type="term" value="F:sulfotransferase activity"/>
    <property type="evidence" value="ECO:0007669"/>
    <property type="project" value="InterPro"/>
</dbReference>
<evidence type="ECO:0000256" key="11">
    <source>
        <dbReference type="RuleBase" id="RU364020"/>
    </source>
</evidence>
<keyword evidence="4 11" id="KW-0812">Transmembrane</keyword>
<gene>
    <name evidence="12" type="ORF">C0J50_4874</name>
</gene>
<comment type="caution">
    <text evidence="12">The sequence shown here is derived from an EMBL/GenBank/DDBJ whole genome shotgun (WGS) entry which is preliminary data.</text>
</comment>
<dbReference type="EMBL" id="MU567224">
    <property type="protein sequence ID" value="KAI5611351.1"/>
    <property type="molecule type" value="Genomic_DNA"/>
</dbReference>
<evidence type="ECO:0000256" key="8">
    <source>
        <dbReference type="ARBA" id="ARBA00023136"/>
    </source>
</evidence>
<keyword evidence="5 11" id="KW-0735">Signal-anchor</keyword>
<evidence type="ECO:0000256" key="6">
    <source>
        <dbReference type="ARBA" id="ARBA00022989"/>
    </source>
</evidence>